<feature type="transmembrane region" description="Helical" evidence="6">
    <location>
        <begin position="105"/>
        <end position="126"/>
    </location>
</feature>
<keyword evidence="4 6" id="KW-1133">Transmembrane helix</keyword>
<proteinExistence type="predicted"/>
<dbReference type="InterPro" id="IPR050352">
    <property type="entry name" value="ABCG_transporters"/>
</dbReference>
<evidence type="ECO:0000313" key="9">
    <source>
        <dbReference type="Proteomes" id="UP001054857"/>
    </source>
</evidence>
<comment type="caution">
    <text evidence="8">The sequence shown here is derived from an EMBL/GenBank/DDBJ whole genome shotgun (WGS) entry which is preliminary data.</text>
</comment>
<comment type="subcellular location">
    <subcellularLocation>
        <location evidence="1">Membrane</location>
        <topology evidence="1">Multi-pass membrane protein</topology>
    </subcellularLocation>
</comment>
<accession>A0AAD3DJ03</accession>
<reference evidence="8 9" key="1">
    <citation type="journal article" date="2021" name="Sci. Rep.">
        <title>Genome sequencing of the multicellular alga Astrephomene provides insights into convergent evolution of germ-soma differentiation.</title>
        <authorList>
            <person name="Yamashita S."/>
            <person name="Yamamoto K."/>
            <person name="Matsuzaki R."/>
            <person name="Suzuki S."/>
            <person name="Yamaguchi H."/>
            <person name="Hirooka S."/>
            <person name="Minakuchi Y."/>
            <person name="Miyagishima S."/>
            <person name="Kawachi M."/>
            <person name="Toyoda A."/>
            <person name="Nozaki H."/>
        </authorList>
    </citation>
    <scope>NUCLEOTIDE SEQUENCE [LARGE SCALE GENOMIC DNA]</scope>
    <source>
        <strain evidence="8 9">NIES-4017</strain>
    </source>
</reference>
<sequence>GDHVALEVGAEVRKPEQQQEMWVVPVNRAAAEEGEAEAEVEPEGVPVWFQVAVLSGRYWRTWIRNPVMMASELVQYIFTAVFVGLMYYRLNDVLGEGDFNRAACIWFSFAVLCFTPSYTAITNWAAERLLLKRELGQRLYGMTAYYLARYSVLLPFEIAQCLLFLAIMYFFAGFQASASGFFTFFAVLSMFQIISEGLGACCAVATKTPTSGVILLTFLLLFLLAFSGFLTVKIPIYFVWVQKTSYLTYAYSALVEREFSHITFRDKDTGEVVPGMDAFPESLKTGLTYAQNVGVLAAQLLGMEFIKLGTFHFAYRFNMM</sequence>
<dbReference type="PANTHER" id="PTHR48041">
    <property type="entry name" value="ABC TRANSPORTER G FAMILY MEMBER 28"/>
    <property type="match status" value="1"/>
</dbReference>
<evidence type="ECO:0000256" key="4">
    <source>
        <dbReference type="ARBA" id="ARBA00022989"/>
    </source>
</evidence>
<keyword evidence="9" id="KW-1185">Reference proteome</keyword>
<feature type="transmembrane region" description="Helical" evidence="6">
    <location>
        <begin position="184"/>
        <end position="206"/>
    </location>
</feature>
<keyword evidence="3 6" id="KW-0812">Transmembrane</keyword>
<dbReference type="GO" id="GO:0016020">
    <property type="term" value="C:membrane"/>
    <property type="evidence" value="ECO:0007669"/>
    <property type="project" value="UniProtKB-SubCell"/>
</dbReference>
<dbReference type="GO" id="GO:0140359">
    <property type="term" value="F:ABC-type transporter activity"/>
    <property type="evidence" value="ECO:0007669"/>
    <property type="project" value="InterPro"/>
</dbReference>
<evidence type="ECO:0000313" key="8">
    <source>
        <dbReference type="EMBL" id="GFR41627.1"/>
    </source>
</evidence>
<dbReference type="EMBL" id="BMAR01000002">
    <property type="protein sequence ID" value="GFR41627.1"/>
    <property type="molecule type" value="Genomic_DNA"/>
</dbReference>
<organism evidence="8 9">
    <name type="scientific">Astrephomene gubernaculifera</name>
    <dbReference type="NCBI Taxonomy" id="47775"/>
    <lineage>
        <taxon>Eukaryota</taxon>
        <taxon>Viridiplantae</taxon>
        <taxon>Chlorophyta</taxon>
        <taxon>core chlorophytes</taxon>
        <taxon>Chlorophyceae</taxon>
        <taxon>CS clade</taxon>
        <taxon>Chlamydomonadales</taxon>
        <taxon>Astrephomenaceae</taxon>
        <taxon>Astrephomene</taxon>
    </lineage>
</organism>
<dbReference type="AlphaFoldDB" id="A0AAD3DJ03"/>
<dbReference type="Pfam" id="PF01061">
    <property type="entry name" value="ABC2_membrane"/>
    <property type="match status" value="1"/>
</dbReference>
<dbReference type="Proteomes" id="UP001054857">
    <property type="component" value="Unassembled WGS sequence"/>
</dbReference>
<evidence type="ECO:0000256" key="6">
    <source>
        <dbReference type="SAM" id="Phobius"/>
    </source>
</evidence>
<evidence type="ECO:0000259" key="7">
    <source>
        <dbReference type="Pfam" id="PF01061"/>
    </source>
</evidence>
<name>A0AAD3DJ03_9CHLO</name>
<feature type="transmembrane region" description="Helical" evidence="6">
    <location>
        <begin position="213"/>
        <end position="240"/>
    </location>
</feature>
<evidence type="ECO:0000256" key="1">
    <source>
        <dbReference type="ARBA" id="ARBA00004141"/>
    </source>
</evidence>
<evidence type="ECO:0000256" key="3">
    <source>
        <dbReference type="ARBA" id="ARBA00022692"/>
    </source>
</evidence>
<protein>
    <recommendedName>
        <fullName evidence="7">ABC-2 type transporter transmembrane domain-containing protein</fullName>
    </recommendedName>
</protein>
<feature type="transmembrane region" description="Helical" evidence="6">
    <location>
        <begin position="147"/>
        <end position="172"/>
    </location>
</feature>
<feature type="transmembrane region" description="Helical" evidence="6">
    <location>
        <begin position="73"/>
        <end position="90"/>
    </location>
</feature>
<evidence type="ECO:0000256" key="2">
    <source>
        <dbReference type="ARBA" id="ARBA00022448"/>
    </source>
</evidence>
<dbReference type="PANTHER" id="PTHR48041:SF139">
    <property type="entry name" value="PROTEIN SCARLET"/>
    <property type="match status" value="1"/>
</dbReference>
<dbReference type="InterPro" id="IPR013525">
    <property type="entry name" value="ABC2_TM"/>
</dbReference>
<evidence type="ECO:0000256" key="5">
    <source>
        <dbReference type="ARBA" id="ARBA00023136"/>
    </source>
</evidence>
<keyword evidence="2" id="KW-0813">Transport</keyword>
<gene>
    <name evidence="8" type="ORF">Agub_g2354</name>
</gene>
<feature type="transmembrane region" description="Helical" evidence="6">
    <location>
        <begin position="293"/>
        <end position="315"/>
    </location>
</feature>
<feature type="domain" description="ABC-2 type transporter transmembrane" evidence="7">
    <location>
        <begin position="50"/>
        <end position="258"/>
    </location>
</feature>
<keyword evidence="5 6" id="KW-0472">Membrane</keyword>
<feature type="non-terminal residue" evidence="8">
    <location>
        <position position="320"/>
    </location>
</feature>